<reference evidence="1 2" key="1">
    <citation type="submission" date="2023-07" db="EMBL/GenBank/DDBJ databases">
        <title>Genomic Encyclopedia of Type Strains, Phase IV (KMG-IV): sequencing the most valuable type-strain genomes for metagenomic binning, comparative biology and taxonomic classification.</title>
        <authorList>
            <person name="Goeker M."/>
        </authorList>
    </citation>
    <scope>NUCLEOTIDE SEQUENCE [LARGE SCALE GENOMIC DNA]</scope>
    <source>
        <strain evidence="1 2">DSM 17723</strain>
    </source>
</reference>
<evidence type="ECO:0000313" key="1">
    <source>
        <dbReference type="EMBL" id="MDQ0225618.1"/>
    </source>
</evidence>
<evidence type="ECO:0000313" key="2">
    <source>
        <dbReference type="Proteomes" id="UP001232245"/>
    </source>
</evidence>
<dbReference type="PANTHER" id="PTHR40053:SF1">
    <property type="entry name" value="SPORULATION-CONTROL PROTEIN SPO0M"/>
    <property type="match status" value="1"/>
</dbReference>
<dbReference type="InterPro" id="IPR009776">
    <property type="entry name" value="Spore_0_M"/>
</dbReference>
<dbReference type="RefSeq" id="WP_095299506.1">
    <property type="nucleotide sequence ID" value="NZ_CADEPK010000084.1"/>
</dbReference>
<dbReference type="Pfam" id="PF07070">
    <property type="entry name" value="Spo0M"/>
    <property type="match status" value="1"/>
</dbReference>
<comment type="caution">
    <text evidence="1">The sequence shown here is derived from an EMBL/GenBank/DDBJ whole genome shotgun (WGS) entry which is preliminary data.</text>
</comment>
<dbReference type="Proteomes" id="UP001232245">
    <property type="component" value="Unassembled WGS sequence"/>
</dbReference>
<name>A0ABT9Z220_9BACI</name>
<proteinExistence type="predicted"/>
<dbReference type="EMBL" id="JAUSTZ010000003">
    <property type="protein sequence ID" value="MDQ0225618.1"/>
    <property type="molecule type" value="Genomic_DNA"/>
</dbReference>
<dbReference type="PANTHER" id="PTHR40053">
    <property type="entry name" value="SPORULATION-CONTROL PROTEIN SPO0M"/>
    <property type="match status" value="1"/>
</dbReference>
<sequence>MLLRKYMSLLGVGSAMIDLILPKETYKKGELINGYFYIKGGTIEQKLKRIECDLVLLNQKTGEEKVLDTAMVLSSKQINSEEDSQVSFTFKLPEDIPCSSETISYRFKTKLTFNKGVESKDQDIIQVI</sequence>
<protein>
    <submittedName>
        <fullName evidence="1">Sporulation-control protein</fullName>
    </submittedName>
</protein>
<accession>A0ABT9Z220</accession>
<keyword evidence="2" id="KW-1185">Reference proteome</keyword>
<organism evidence="1 2">
    <name type="scientific">Metabacillus niabensis</name>
    <dbReference type="NCBI Taxonomy" id="324854"/>
    <lineage>
        <taxon>Bacteria</taxon>
        <taxon>Bacillati</taxon>
        <taxon>Bacillota</taxon>
        <taxon>Bacilli</taxon>
        <taxon>Bacillales</taxon>
        <taxon>Bacillaceae</taxon>
        <taxon>Metabacillus</taxon>
    </lineage>
</organism>
<gene>
    <name evidence="1" type="ORF">J2S02_001962</name>
</gene>